<evidence type="ECO:0000256" key="1">
    <source>
        <dbReference type="SAM" id="MobiDB-lite"/>
    </source>
</evidence>
<sequence>MIIKNKYGQDATNVGDEGGFRACLVPLSRGSNQLQLRLCINSRPNRLVHLPGQLQLQVLLMLDGAEAAEAEEEEGEPQASVRRRGRCSMSREEAAWGRRGAARGAAPVRGGLGAREGSREESRALVKTCATCCASVRKRCGAREGPPRRETRRPR</sequence>
<evidence type="ECO:0000313" key="2">
    <source>
        <dbReference type="EMBL" id="RLM55315.1"/>
    </source>
</evidence>
<dbReference type="OrthoDB" id="10613098at2759"/>
<comment type="caution">
    <text evidence="2">The sequence shown here is derived from an EMBL/GenBank/DDBJ whole genome shotgun (WGS) entry which is preliminary data.</text>
</comment>
<gene>
    <name evidence="2" type="ORF">C2845_PM10G12760</name>
</gene>
<name>A0A3L6PGW6_PANMI</name>
<feature type="compositionally biased region" description="Low complexity" evidence="1">
    <location>
        <begin position="97"/>
        <end position="109"/>
    </location>
</feature>
<feature type="region of interest" description="Disordered" evidence="1">
    <location>
        <begin position="96"/>
        <end position="121"/>
    </location>
</feature>
<keyword evidence="3" id="KW-1185">Reference proteome</keyword>
<proteinExistence type="predicted"/>
<protein>
    <submittedName>
        <fullName evidence="2">Uncharacterized protein</fullName>
    </submittedName>
</protein>
<dbReference type="AlphaFoldDB" id="A0A3L6PGW6"/>
<dbReference type="EMBL" id="PQIB02000018">
    <property type="protein sequence ID" value="RLM55315.1"/>
    <property type="molecule type" value="Genomic_DNA"/>
</dbReference>
<organism evidence="2 3">
    <name type="scientific">Panicum miliaceum</name>
    <name type="common">Proso millet</name>
    <name type="synonym">Broomcorn millet</name>
    <dbReference type="NCBI Taxonomy" id="4540"/>
    <lineage>
        <taxon>Eukaryota</taxon>
        <taxon>Viridiplantae</taxon>
        <taxon>Streptophyta</taxon>
        <taxon>Embryophyta</taxon>
        <taxon>Tracheophyta</taxon>
        <taxon>Spermatophyta</taxon>
        <taxon>Magnoliopsida</taxon>
        <taxon>Liliopsida</taxon>
        <taxon>Poales</taxon>
        <taxon>Poaceae</taxon>
        <taxon>PACMAD clade</taxon>
        <taxon>Panicoideae</taxon>
        <taxon>Panicodae</taxon>
        <taxon>Paniceae</taxon>
        <taxon>Panicinae</taxon>
        <taxon>Panicum</taxon>
        <taxon>Panicum sect. Panicum</taxon>
    </lineage>
</organism>
<reference evidence="3" key="1">
    <citation type="journal article" date="2019" name="Nat. Commun.">
        <title>The genome of broomcorn millet.</title>
        <authorList>
            <person name="Zou C."/>
            <person name="Miki D."/>
            <person name="Li D."/>
            <person name="Tang Q."/>
            <person name="Xiao L."/>
            <person name="Rajput S."/>
            <person name="Deng P."/>
            <person name="Jia W."/>
            <person name="Huang R."/>
            <person name="Zhang M."/>
            <person name="Sun Y."/>
            <person name="Hu J."/>
            <person name="Fu X."/>
            <person name="Schnable P.S."/>
            <person name="Li F."/>
            <person name="Zhang H."/>
            <person name="Feng B."/>
            <person name="Zhu X."/>
            <person name="Liu R."/>
            <person name="Schnable J.C."/>
            <person name="Zhu J.-K."/>
            <person name="Zhang H."/>
        </authorList>
    </citation>
    <scope>NUCLEOTIDE SEQUENCE [LARGE SCALE GENOMIC DNA]</scope>
</reference>
<feature type="region of interest" description="Disordered" evidence="1">
    <location>
        <begin position="68"/>
        <end position="87"/>
    </location>
</feature>
<evidence type="ECO:0000313" key="3">
    <source>
        <dbReference type="Proteomes" id="UP000275267"/>
    </source>
</evidence>
<accession>A0A3L6PGW6</accession>
<dbReference type="Proteomes" id="UP000275267">
    <property type="component" value="Unassembled WGS sequence"/>
</dbReference>